<gene>
    <name evidence="2" type="ORF">B0I35DRAFT_444459</name>
</gene>
<name>A0A8K0SID4_9HYPO</name>
<dbReference type="EMBL" id="JAGPNK010000020">
    <property type="protein sequence ID" value="KAH7304927.1"/>
    <property type="molecule type" value="Genomic_DNA"/>
</dbReference>
<dbReference type="AlphaFoldDB" id="A0A8K0SID4"/>
<accession>A0A8K0SID4</accession>
<feature type="compositionally biased region" description="Polar residues" evidence="1">
    <location>
        <begin position="829"/>
        <end position="844"/>
    </location>
</feature>
<comment type="caution">
    <text evidence="2">The sequence shown here is derived from an EMBL/GenBank/DDBJ whole genome shotgun (WGS) entry which is preliminary data.</text>
</comment>
<evidence type="ECO:0000313" key="2">
    <source>
        <dbReference type="EMBL" id="KAH7304927.1"/>
    </source>
</evidence>
<reference evidence="2" key="1">
    <citation type="journal article" date="2021" name="Nat. Commun.">
        <title>Genetic determinants of endophytism in the Arabidopsis root mycobiome.</title>
        <authorList>
            <person name="Mesny F."/>
            <person name="Miyauchi S."/>
            <person name="Thiergart T."/>
            <person name="Pickel B."/>
            <person name="Atanasova L."/>
            <person name="Karlsson M."/>
            <person name="Huettel B."/>
            <person name="Barry K.W."/>
            <person name="Haridas S."/>
            <person name="Chen C."/>
            <person name="Bauer D."/>
            <person name="Andreopoulos W."/>
            <person name="Pangilinan J."/>
            <person name="LaButti K."/>
            <person name="Riley R."/>
            <person name="Lipzen A."/>
            <person name="Clum A."/>
            <person name="Drula E."/>
            <person name="Henrissat B."/>
            <person name="Kohler A."/>
            <person name="Grigoriev I.V."/>
            <person name="Martin F.M."/>
            <person name="Hacquard S."/>
        </authorList>
    </citation>
    <scope>NUCLEOTIDE SEQUENCE</scope>
    <source>
        <strain evidence="2">MPI-CAGE-CH-0235</strain>
    </source>
</reference>
<dbReference type="Proteomes" id="UP000813444">
    <property type="component" value="Unassembled WGS sequence"/>
</dbReference>
<dbReference type="OrthoDB" id="5088744at2759"/>
<feature type="region of interest" description="Disordered" evidence="1">
    <location>
        <begin position="81"/>
        <end position="162"/>
    </location>
</feature>
<feature type="compositionally biased region" description="Low complexity" evidence="1">
    <location>
        <begin position="88"/>
        <end position="128"/>
    </location>
</feature>
<feature type="compositionally biased region" description="Basic and acidic residues" evidence="1">
    <location>
        <begin position="150"/>
        <end position="160"/>
    </location>
</feature>
<feature type="compositionally biased region" description="Basic and acidic residues" evidence="1">
    <location>
        <begin position="813"/>
        <end position="828"/>
    </location>
</feature>
<evidence type="ECO:0000313" key="3">
    <source>
        <dbReference type="Proteomes" id="UP000813444"/>
    </source>
</evidence>
<sequence length="1168" mass="133237">MEPNKKSPPRRLAPKCIRRPLAERQQLALDEEQKLQPRKQWLEESCREGNHNGHVRDSCPYLPCSYCRRDGHLLAQCRKFQRKRNRQNKQQSQVSPSLSSSRPLGSRPQLPNHTFKVSSQQSSVGSGSQRRKYQPLTRLIRPSYPCPGMRLDDPEAKGTQDSKSIFPTPEIIFLDLGNSIFNLVIALLQDKVEEIRFLGYSDKIKENGPIDSIIHDAMNYIEPEVIELQGINITPEIFQNAQKKQFARSNDWPDSGGYVDGVTDLRHNRYIRFYVGQSHRLPIRISIEHAKRIRNSSTNSLHCFTLARGMGHRCANFLRLWSIPDGSFLPEAVGQMGDVPDRIILIQNILEMTFCYAFRSLPGVVLEPYFGPSEYTNIGLNTLPPLFNGPDIPAIMRASYLEHHRGSPDPDISVFVDIRKQQKLKLRKRQKQSWTLLRREYRVLIEALARQLGLDSSSLSDLTVPYHPERTFNFGSELQSTVADFQDGPQHLTMEKPLGNLEARIGIVLSVEMIGVKYDGNVIEPFKGLQLTEENSMTWTSSLQKAWHGFSRLDLSSAQQRFVDKLNQAIILGSGTRVIALCGLTAQNDIIRAMGSQLRGPFPISFPSHDQHIWVLVSGQKIIKILITCPEPMLVSLHRSPFQIRQLTDVFGLASTVTDVDIRYTHWEKMCFQAAICAQVAREKKGAGPLRAADLPVVFRNWLRYRGFALDADVEELERLAGNLTLGIQQIRSIVASHLLNRAGFHDKHYQGYRGNHDPDRFRRVYELFHRLHGKHISSIDTIYQLSASSKAGQKQEQGPIRREGAAKASKSSRLDVGGKDLETKENQVKSYGTNLPGGNSSRSRVLEDRDKDKNDITDDFREEEANEADSSIVQMINDIEEHDGVHIDTDDEDDVDITADFRQSSRPFHYDRCATGRSKKTLELLLSESGLTVMGTRSGHLTGARVDLFKRLIRFTVSFDPDILFNKKPRFDVRVRLVPPGEVHPYLFLGTTEMSYMRSDPCLRLGVQYRPRYGDSKKPSESWIWAESHKLRISAEEKIFRANTLVDLLEGKRVEDLVNVPRRSLEMWNLGKAWARAHLKELATRIRVKRALAKQMAVRPGRGGRRGKVRTTYRVKKTIYKRMGTRGAYGRKNARRGKPARKCPEKARVYRQMFKEGKGKQEEGREL</sequence>
<evidence type="ECO:0000256" key="1">
    <source>
        <dbReference type="SAM" id="MobiDB-lite"/>
    </source>
</evidence>
<feature type="compositionally biased region" description="Basic and acidic residues" evidence="1">
    <location>
        <begin position="845"/>
        <end position="860"/>
    </location>
</feature>
<organism evidence="2 3">
    <name type="scientific">Stachybotrys elegans</name>
    <dbReference type="NCBI Taxonomy" id="80388"/>
    <lineage>
        <taxon>Eukaryota</taxon>
        <taxon>Fungi</taxon>
        <taxon>Dikarya</taxon>
        <taxon>Ascomycota</taxon>
        <taxon>Pezizomycotina</taxon>
        <taxon>Sordariomycetes</taxon>
        <taxon>Hypocreomycetidae</taxon>
        <taxon>Hypocreales</taxon>
        <taxon>Stachybotryaceae</taxon>
        <taxon>Stachybotrys</taxon>
    </lineage>
</organism>
<keyword evidence="3" id="KW-1185">Reference proteome</keyword>
<protein>
    <submittedName>
        <fullName evidence="2">Uncharacterized protein</fullName>
    </submittedName>
</protein>
<feature type="region of interest" description="Disordered" evidence="1">
    <location>
        <begin position="791"/>
        <end position="869"/>
    </location>
</feature>
<proteinExistence type="predicted"/>